<dbReference type="SUPFAM" id="SSF52540">
    <property type="entry name" value="P-loop containing nucleoside triphosphate hydrolases"/>
    <property type="match status" value="1"/>
</dbReference>
<gene>
    <name evidence="6" type="ORF">KAF25_001639</name>
</gene>
<dbReference type="EMBL" id="JAGPUO010000024">
    <property type="protein sequence ID" value="KAG5656069.1"/>
    <property type="molecule type" value="Genomic_DNA"/>
</dbReference>
<feature type="domain" description="NACHT" evidence="5">
    <location>
        <begin position="378"/>
        <end position="595"/>
    </location>
</feature>
<evidence type="ECO:0000256" key="3">
    <source>
        <dbReference type="PROSITE-ProRule" id="PRU00221"/>
    </source>
</evidence>
<dbReference type="InterPro" id="IPR007111">
    <property type="entry name" value="NACHT_NTPase"/>
</dbReference>
<dbReference type="PROSITE" id="PS50837">
    <property type="entry name" value="NACHT"/>
    <property type="match status" value="1"/>
</dbReference>
<keyword evidence="2" id="KW-0677">Repeat</keyword>
<evidence type="ECO:0000256" key="2">
    <source>
        <dbReference type="ARBA" id="ARBA00022737"/>
    </source>
</evidence>
<dbReference type="Gene3D" id="2.130.10.10">
    <property type="entry name" value="YVTN repeat-like/Quinoprotein amine dehydrogenase"/>
    <property type="match status" value="3"/>
</dbReference>
<dbReference type="Gene3D" id="3.40.50.300">
    <property type="entry name" value="P-loop containing nucleotide triphosphate hydrolases"/>
    <property type="match status" value="1"/>
</dbReference>
<dbReference type="PANTHER" id="PTHR10039">
    <property type="entry name" value="AMELOGENIN"/>
    <property type="match status" value="1"/>
</dbReference>
<dbReference type="SUPFAM" id="SSF82171">
    <property type="entry name" value="DPP6 N-terminal domain-like"/>
    <property type="match status" value="2"/>
</dbReference>
<dbReference type="InterPro" id="IPR001680">
    <property type="entry name" value="WD40_rpt"/>
</dbReference>
<feature type="repeat" description="WD" evidence="3">
    <location>
        <begin position="954"/>
        <end position="988"/>
    </location>
</feature>
<dbReference type="InterPro" id="IPR015943">
    <property type="entry name" value="WD40/YVTN_repeat-like_dom_sf"/>
</dbReference>
<accession>A0A9P7KNC8</accession>
<dbReference type="PROSITE" id="PS00678">
    <property type="entry name" value="WD_REPEATS_1"/>
    <property type="match status" value="1"/>
</dbReference>
<sequence>MERFVPKVKKYVSRLKNDKSTPSVPADPPVDPPVIAQQSARQDSPAPLDTISPPQRIWNQAYDELKKPENEQAIVEAYEKILSTYLSPTTAMTQDNNGPQNLINADPAKRWKQMEQLVQKGLEKTAKDADIKEKVNHWITIIQPLRDAISTGVKAAPAAAIPWAGICCALQIVSSPLTEPKKNRDGMTYVLSRMQWYWELWRLVLDENLSSSSARPLQTELEKQVKKLYRKLLLYQMKSVITYHRSRFTVFLRDLPKLDDWATLVSEVKDAENAVMRDVEQYSTLDMRTKLRGILSSADEQAKYLANMFNQNETHYAWVREERHKEKDDNCLRDLHKTDPRYDKRSIISAKGGLVYDSYRWVTENQQYKQWYEDRSNHLLWIKGDPGKGKTMLLCGIIDELEKSKPNAVFYFFCQASDPSLRSATYVLRGLIWSLARTRPSLISHIRQQYDQAGADIFVNRNAWQALSEIFTAILSDDAAADCVFVVDALDECTDGQEQLIDLISRLSNACEARWIISSRNWQTIEGQLDSVTADARLQLELNAVAIAEAVHYFINHKVKELARGKRLNDDIRAKLNEYLVTNADDTFLWVALVCEELSKLNVAARHVLQVARSFPSGLTKLYERIMAIMKQSPDKKFCEAVLALSAVAIRPLTLPEIATLDIRLKEVSEDLEAVADVVRSCGSFLTIREDSVHIVHQSARDYLIQASEIFPLGIAGQHYQIFAGSMNTMHRKLHRNMYQLESTILIDEITPPNNQPLNGIQYACIYWLNHFDAWYCTESHSPDVGDSAYSLLITFFTTKCLYWFEAMSLLHHVSDVIRALRKLRQLIQSGPQELKSLIGDAFRWTLNYRSIMDSAPMQLYDSALLFSPQRCKIRQHFDTEAPVSIKALCPSFQEWDACLLTISGVSAHLSPLVISPDRTKLAVIKQDNVTVLVLDAVTGGYLQSIRIDGGGEVFSLSYHPDGRHLISLSRDQNIRIWDIDNQECLQCFNPTEAVETGEYYPGVYSDYGLPISTDGRFMALYSPYHNIELWDLRSRVCTRTLYDVGLHKDVQINWFDWGLDRSNMPLLLVAKFVKELPSVQIDAWNPETGQQLLKGARAGRYFKGAAVRPDRRQLAVSTNEGISIVQWDVDVTIQKVINQSTVNNVREITWSDDGKLLAMIAEPCIVLFNLEKQEESFLPFRYSDSISSLCYGKNNMLAALDYDDQTLKIWSVEFSSDLPVSVKEMVSMVALEIGPNENLAVFEDNGDIEFLNVLTGKARQIIHCPAFHIANTQFVPEHHFAVLLAVGIIQIWDLASGHCTKRLDMDDDDFDRRDAFDWPRAMALGTAGRIVTIGRQLKIWNLVTGTSLDIPHTLKPAHSRFIACSSNGRLAYNYNPFEVAVWGSDWTGEKQLLRVANGKHDICGLSINSAGLLIVNGRNDVSVWNCEDGTMIRKYNIPEIGRHWVWDSRYQSGLNTRFGIIDLEVEEADSRTTEPKAEGLMDSARIRMSTVAMEHSGHLMILRISAEHS</sequence>
<dbReference type="SMART" id="SM00320">
    <property type="entry name" value="WD40"/>
    <property type="match status" value="3"/>
</dbReference>
<feature type="region of interest" description="Disordered" evidence="4">
    <location>
        <begin position="13"/>
        <end position="54"/>
    </location>
</feature>
<dbReference type="PROSITE" id="PS50294">
    <property type="entry name" value="WD_REPEATS_REGION"/>
    <property type="match status" value="1"/>
</dbReference>
<dbReference type="Pfam" id="PF24883">
    <property type="entry name" value="NPHP3_N"/>
    <property type="match status" value="1"/>
</dbReference>
<evidence type="ECO:0000313" key="6">
    <source>
        <dbReference type="EMBL" id="KAG5656069.1"/>
    </source>
</evidence>
<evidence type="ECO:0000256" key="1">
    <source>
        <dbReference type="ARBA" id="ARBA00022574"/>
    </source>
</evidence>
<name>A0A9P7KNC8_9HYPO</name>
<dbReference type="FunFam" id="3.40.50.300:FF:001638">
    <property type="entry name" value="NACHT and WD40 domain protein"/>
    <property type="match status" value="1"/>
</dbReference>
<dbReference type="InterPro" id="IPR031359">
    <property type="entry name" value="NACHT_N"/>
</dbReference>
<proteinExistence type="predicted"/>
<dbReference type="Pfam" id="PF00400">
    <property type="entry name" value="WD40"/>
    <property type="match status" value="1"/>
</dbReference>
<dbReference type="InterPro" id="IPR056884">
    <property type="entry name" value="NPHP3-like_N"/>
</dbReference>
<dbReference type="Pfam" id="PF17100">
    <property type="entry name" value="NACHT_N"/>
    <property type="match status" value="1"/>
</dbReference>
<dbReference type="InterPro" id="IPR054471">
    <property type="entry name" value="GPIID_WHD"/>
</dbReference>
<organism evidence="6 7">
    <name type="scientific">Fusarium avenaceum</name>
    <dbReference type="NCBI Taxonomy" id="40199"/>
    <lineage>
        <taxon>Eukaryota</taxon>
        <taxon>Fungi</taxon>
        <taxon>Dikarya</taxon>
        <taxon>Ascomycota</taxon>
        <taxon>Pezizomycotina</taxon>
        <taxon>Sordariomycetes</taxon>
        <taxon>Hypocreomycetidae</taxon>
        <taxon>Hypocreales</taxon>
        <taxon>Nectriaceae</taxon>
        <taxon>Fusarium</taxon>
        <taxon>Fusarium tricinctum species complex</taxon>
    </lineage>
</organism>
<dbReference type="Pfam" id="PF22939">
    <property type="entry name" value="WHD_GPIID"/>
    <property type="match status" value="1"/>
</dbReference>
<dbReference type="PROSITE" id="PS50082">
    <property type="entry name" value="WD_REPEATS_2"/>
    <property type="match status" value="1"/>
</dbReference>
<dbReference type="InterPro" id="IPR027417">
    <property type="entry name" value="P-loop_NTPase"/>
</dbReference>
<protein>
    <recommendedName>
        <fullName evidence="5">NACHT domain-containing protein</fullName>
    </recommendedName>
</protein>
<evidence type="ECO:0000256" key="4">
    <source>
        <dbReference type="SAM" id="MobiDB-lite"/>
    </source>
</evidence>
<evidence type="ECO:0000259" key="5">
    <source>
        <dbReference type="PROSITE" id="PS50837"/>
    </source>
</evidence>
<evidence type="ECO:0000313" key="7">
    <source>
        <dbReference type="Proteomes" id="UP000782241"/>
    </source>
</evidence>
<dbReference type="InterPro" id="IPR019775">
    <property type="entry name" value="WD40_repeat_CS"/>
</dbReference>
<keyword evidence="7" id="KW-1185">Reference proteome</keyword>
<reference evidence="6" key="1">
    <citation type="submission" date="2021-04" db="EMBL/GenBank/DDBJ databases">
        <title>Draft genome of Fusarium avenaceum strain F156N33, isolated from an atmospheric sample in Virginia.</title>
        <authorList>
            <person name="Yang S."/>
            <person name="Vinatzer B.A."/>
            <person name="Coleman J."/>
        </authorList>
    </citation>
    <scope>NUCLEOTIDE SEQUENCE</scope>
    <source>
        <strain evidence="6">F156N33</strain>
    </source>
</reference>
<dbReference type="PANTHER" id="PTHR10039:SF14">
    <property type="entry name" value="NACHT DOMAIN-CONTAINING PROTEIN"/>
    <property type="match status" value="1"/>
</dbReference>
<comment type="caution">
    <text evidence="6">The sequence shown here is derived from an EMBL/GenBank/DDBJ whole genome shotgun (WGS) entry which is preliminary data.</text>
</comment>
<dbReference type="Proteomes" id="UP000782241">
    <property type="component" value="Unassembled WGS sequence"/>
</dbReference>
<keyword evidence="1 3" id="KW-0853">WD repeat</keyword>